<feature type="transmembrane region" description="Helical" evidence="1">
    <location>
        <begin position="39"/>
        <end position="61"/>
    </location>
</feature>
<dbReference type="VEuPathDB" id="FungiDB:SeMB42_g06021"/>
<keyword evidence="3" id="KW-1185">Reference proteome</keyword>
<name>A0A507CFY4_9FUNG</name>
<proteinExistence type="predicted"/>
<gene>
    <name evidence="2" type="ORF">SeMB42_g06021</name>
</gene>
<sequence>MARLPPLLVLPGVAGTPLAAISALDPSTRTFGCIFPSPASLVLSFFVNFFFWLLIQLRVYLTVFYGQRIDIGVVTRMAKFITISLLAYAAAFLFFTPVRAGRHNQDDICIQDMMAAAENPDRGIHPLSPIRDRMKDIFITTSTSPAIQCSMGEVLATPENIPKKRFAILRSVACDSHPRRLTCRVTFKIFHSGPSITLSSIN</sequence>
<protein>
    <submittedName>
        <fullName evidence="2">Uncharacterized protein</fullName>
    </submittedName>
</protein>
<reference evidence="2 3" key="1">
    <citation type="journal article" date="2019" name="Sci. Rep.">
        <title>Comparative genomics of chytrid fungi reveal insights into the obligate biotrophic and pathogenic lifestyle of Synchytrium endobioticum.</title>
        <authorList>
            <person name="van de Vossenberg B.T.L.H."/>
            <person name="Warris S."/>
            <person name="Nguyen H.D.T."/>
            <person name="van Gent-Pelzer M.P.E."/>
            <person name="Joly D.L."/>
            <person name="van de Geest H.C."/>
            <person name="Bonants P.J.M."/>
            <person name="Smith D.S."/>
            <person name="Levesque C.A."/>
            <person name="van der Lee T.A.J."/>
        </authorList>
    </citation>
    <scope>NUCLEOTIDE SEQUENCE [LARGE SCALE GENOMIC DNA]</scope>
    <source>
        <strain evidence="2 3">MB42</strain>
    </source>
</reference>
<evidence type="ECO:0000256" key="1">
    <source>
        <dbReference type="SAM" id="Phobius"/>
    </source>
</evidence>
<dbReference type="AlphaFoldDB" id="A0A507CFY4"/>
<dbReference type="EMBL" id="QEAN01000314">
    <property type="protein sequence ID" value="TPX40420.1"/>
    <property type="molecule type" value="Genomic_DNA"/>
</dbReference>
<accession>A0A507CFY4</accession>
<comment type="caution">
    <text evidence="2">The sequence shown here is derived from an EMBL/GenBank/DDBJ whole genome shotgun (WGS) entry which is preliminary data.</text>
</comment>
<dbReference type="Proteomes" id="UP000317494">
    <property type="component" value="Unassembled WGS sequence"/>
</dbReference>
<feature type="transmembrane region" description="Helical" evidence="1">
    <location>
        <begin position="73"/>
        <end position="95"/>
    </location>
</feature>
<evidence type="ECO:0000313" key="3">
    <source>
        <dbReference type="Proteomes" id="UP000317494"/>
    </source>
</evidence>
<evidence type="ECO:0000313" key="2">
    <source>
        <dbReference type="EMBL" id="TPX40420.1"/>
    </source>
</evidence>
<keyword evidence="1" id="KW-0812">Transmembrane</keyword>
<organism evidence="2 3">
    <name type="scientific">Synchytrium endobioticum</name>
    <dbReference type="NCBI Taxonomy" id="286115"/>
    <lineage>
        <taxon>Eukaryota</taxon>
        <taxon>Fungi</taxon>
        <taxon>Fungi incertae sedis</taxon>
        <taxon>Chytridiomycota</taxon>
        <taxon>Chytridiomycota incertae sedis</taxon>
        <taxon>Chytridiomycetes</taxon>
        <taxon>Synchytriales</taxon>
        <taxon>Synchytriaceae</taxon>
        <taxon>Synchytrium</taxon>
    </lineage>
</organism>
<keyword evidence="1" id="KW-1133">Transmembrane helix</keyword>
<keyword evidence="1" id="KW-0472">Membrane</keyword>